<keyword evidence="2" id="KW-1185">Reference proteome</keyword>
<accession>Q7U8R8</accession>
<dbReference type="SUPFAM" id="SSF53335">
    <property type="entry name" value="S-adenosyl-L-methionine-dependent methyltransferases"/>
    <property type="match status" value="1"/>
</dbReference>
<sequence>MPQLRSSRDVDVSSFLEDGLAVKQHLSRYLELSLEQVEQRLPSSTDDLADLHPGAFRPEDATTFYEDTVGTGHLLELAAWHLSSADYIADTLRLQGMTARGQVLDFGGGIGTHALSAAALPQVDHVWFVDLNPHNQAFVEQRAAALGLSDKLSVHRDLESTGEVRFDTVVCLDVLEHLPDPSAQLQAFHQRMASDATALLNWYFFKGHDGEYPFHFDDPQLVDQFFTTLQGRFLEVFHQLLITARLYRPIA</sequence>
<dbReference type="InterPro" id="IPR029063">
    <property type="entry name" value="SAM-dependent_MTases_sf"/>
</dbReference>
<dbReference type="EMBL" id="BX569690">
    <property type="protein sequence ID" value="CAE07060.1"/>
    <property type="molecule type" value="Genomic_DNA"/>
</dbReference>
<dbReference type="Proteomes" id="UP000001422">
    <property type="component" value="Chromosome"/>
</dbReference>
<dbReference type="eggNOG" id="COG2227">
    <property type="taxonomic scope" value="Bacteria"/>
</dbReference>
<dbReference type="CDD" id="cd02440">
    <property type="entry name" value="AdoMet_MTases"/>
    <property type="match status" value="1"/>
</dbReference>
<dbReference type="Pfam" id="PF13489">
    <property type="entry name" value="Methyltransf_23"/>
    <property type="match status" value="1"/>
</dbReference>
<dbReference type="STRING" id="84588.SYNW0545"/>
<dbReference type="HOGENOM" id="CLU_1123745_0_0_3"/>
<evidence type="ECO:0000313" key="2">
    <source>
        <dbReference type="Proteomes" id="UP000001422"/>
    </source>
</evidence>
<dbReference type="RefSeq" id="WP_011127414.1">
    <property type="nucleotide sequence ID" value="NC_005070.1"/>
</dbReference>
<reference evidence="1 2" key="1">
    <citation type="journal article" date="2003" name="Nature">
        <title>The genome of a motile marine Synechococcus.</title>
        <authorList>
            <person name="Palenik B."/>
            <person name="Brahamsha B."/>
            <person name="Larimer F."/>
            <person name="Land M."/>
            <person name="Hauser L."/>
            <person name="Chain P."/>
            <person name="Lamerdin J."/>
            <person name="Regala W."/>
            <person name="Allen E.A."/>
            <person name="McCarren J."/>
            <person name="Paulsen I."/>
            <person name="Dufresne A."/>
            <person name="Partensky F."/>
            <person name="Webb E."/>
            <person name="Waterbury J."/>
        </authorList>
    </citation>
    <scope>NUCLEOTIDE SEQUENCE [LARGE SCALE GENOMIC DNA]</scope>
    <source>
        <strain evidence="1 2">WH8102</strain>
    </source>
</reference>
<dbReference type="AlphaFoldDB" id="Q7U8R8"/>
<organism evidence="1 2">
    <name type="scientific">Parasynechococcus marenigrum (strain WH8102)</name>
    <dbReference type="NCBI Taxonomy" id="84588"/>
    <lineage>
        <taxon>Bacteria</taxon>
        <taxon>Bacillati</taxon>
        <taxon>Cyanobacteriota</taxon>
        <taxon>Cyanophyceae</taxon>
        <taxon>Synechococcales</taxon>
        <taxon>Prochlorococcaceae</taxon>
        <taxon>Parasynechococcus</taxon>
        <taxon>Parasynechococcus marenigrum</taxon>
    </lineage>
</organism>
<dbReference type="Gene3D" id="3.40.50.150">
    <property type="entry name" value="Vaccinia Virus protein VP39"/>
    <property type="match status" value="1"/>
</dbReference>
<evidence type="ECO:0000313" key="1">
    <source>
        <dbReference type="EMBL" id="CAE07060.1"/>
    </source>
</evidence>
<dbReference type="KEGG" id="syw:SYNW0545"/>
<protein>
    <submittedName>
        <fullName evidence="1">Conserved hypothetical</fullName>
    </submittedName>
</protein>
<name>Q7U8R8_PARMW</name>
<gene>
    <name evidence="1" type="ordered locus">SYNW0545</name>
</gene>
<proteinExistence type="predicted"/>